<keyword evidence="1" id="KW-1133">Transmembrane helix</keyword>
<comment type="caution">
    <text evidence="2">The sequence shown here is derived from an EMBL/GenBank/DDBJ whole genome shotgun (WGS) entry which is preliminary data.</text>
</comment>
<keyword evidence="3" id="KW-1185">Reference proteome</keyword>
<feature type="transmembrane region" description="Helical" evidence="1">
    <location>
        <begin position="21"/>
        <end position="46"/>
    </location>
</feature>
<name>A0ABR3GYN5_9PEZI</name>
<sequence length="575" mass="64825">MKTRGLYGRLIAGSQSISTRRLLIFLFGIFLLSFSALLFVPSAIFASNDSKSVLQFAPGAVSEKFHELNPFKSTTHKPPVPQLNSTGSTNSWFSSWKWLNPFSSDLADDEERSVLPPLLKRCPVYTFYDSTAKGEDAQVEDKLLLAWRRAYWAQGFKPIILGMAEAKEHGLYRVVRDTNKFHPDFEREIMRWLAWSHMGTGVLADYRVIPMAPWNDHTLTALRRCDFVYATRYENWGHRLFAGDKPSIDAVLKHITSNKLENGTVTIEAATKGIKDDIFHIDSIPNSFADYTSEAIKLKYPKLEPSDLPALINSHLHENFLSAYSAGISFLSPYTESLSALHYPSNVLANRIAVCPPANPQPQSCPSNKADCKPCVKALKITPSRVLANKTDTFSIGTIPHPYTFLVLRNPKINFSADSEDRSLRFVRRHTSRDEWLRHVTAGPPIGSAPRVVRIKQAIASPSTSALLVTSDAGFTELDWTFGFTLPTEEELKLDLPKPDEKQKALLETTHKDVFSQKDVRRKKLKRIVEMWNLGNTEAWKFAGAVAERAVVERRKWSEAEKPFGRGLSAEEKKE</sequence>
<dbReference type="PANTHER" id="PTHR42055:SF1">
    <property type="entry name" value="YALI0E03476P"/>
    <property type="match status" value="1"/>
</dbReference>
<evidence type="ECO:0000313" key="2">
    <source>
        <dbReference type="EMBL" id="KAL0640721.1"/>
    </source>
</evidence>
<gene>
    <name evidence="2" type="ORF">Q9L58_000025</name>
</gene>
<dbReference type="PANTHER" id="PTHR42055">
    <property type="entry name" value="YALI0E03476P"/>
    <property type="match status" value="1"/>
</dbReference>
<proteinExistence type="predicted"/>
<dbReference type="EMBL" id="JBBBZM010000001">
    <property type="protein sequence ID" value="KAL0640721.1"/>
    <property type="molecule type" value="Genomic_DNA"/>
</dbReference>
<reference evidence="2 3" key="1">
    <citation type="submission" date="2024-02" db="EMBL/GenBank/DDBJ databases">
        <title>Discinaceae phylogenomics.</title>
        <authorList>
            <person name="Dirks A.C."/>
            <person name="James T.Y."/>
        </authorList>
    </citation>
    <scope>NUCLEOTIDE SEQUENCE [LARGE SCALE GENOMIC DNA]</scope>
    <source>
        <strain evidence="2 3">ACD0624</strain>
    </source>
</reference>
<organism evidence="2 3">
    <name type="scientific">Discina gigas</name>
    <dbReference type="NCBI Taxonomy" id="1032678"/>
    <lineage>
        <taxon>Eukaryota</taxon>
        <taxon>Fungi</taxon>
        <taxon>Dikarya</taxon>
        <taxon>Ascomycota</taxon>
        <taxon>Pezizomycotina</taxon>
        <taxon>Pezizomycetes</taxon>
        <taxon>Pezizales</taxon>
        <taxon>Discinaceae</taxon>
        <taxon>Discina</taxon>
    </lineage>
</organism>
<accession>A0ABR3GYN5</accession>
<evidence type="ECO:0000313" key="3">
    <source>
        <dbReference type="Proteomes" id="UP001447188"/>
    </source>
</evidence>
<dbReference type="Proteomes" id="UP001447188">
    <property type="component" value="Unassembled WGS sequence"/>
</dbReference>
<protein>
    <submittedName>
        <fullName evidence="2">Uncharacterized protein</fullName>
    </submittedName>
</protein>
<evidence type="ECO:0000256" key="1">
    <source>
        <dbReference type="SAM" id="Phobius"/>
    </source>
</evidence>
<keyword evidence="1" id="KW-0812">Transmembrane</keyword>
<keyword evidence="1" id="KW-0472">Membrane</keyword>